<comment type="catalytic activity">
    <reaction evidence="5">
        <text>uridine(2604) in 23S rRNA = pseudouridine(2604) in 23S rRNA</text>
        <dbReference type="Rhea" id="RHEA:38875"/>
        <dbReference type="Rhea" id="RHEA-COMP:10093"/>
        <dbReference type="Rhea" id="RHEA-COMP:10094"/>
        <dbReference type="ChEBI" id="CHEBI:65314"/>
        <dbReference type="ChEBI" id="CHEBI:65315"/>
        <dbReference type="EC" id="5.4.99.21"/>
    </reaction>
</comment>
<dbReference type="CDD" id="cd02870">
    <property type="entry name" value="PseudoU_synth_RsuA_like"/>
    <property type="match status" value="1"/>
</dbReference>
<dbReference type="Pfam" id="PF00849">
    <property type="entry name" value="PseudoU_synth_2"/>
    <property type="match status" value="1"/>
</dbReference>
<accession>A0A7W9Y629</accession>
<feature type="domain" description="RNA-binding S4" evidence="9">
    <location>
        <begin position="33"/>
        <end position="92"/>
    </location>
</feature>
<dbReference type="EC" id="5.4.99.-" evidence="7"/>
<dbReference type="InterPro" id="IPR006145">
    <property type="entry name" value="PsdUridine_synth_RsuA/RluA"/>
</dbReference>
<keyword evidence="3 7" id="KW-0413">Isomerase</keyword>
<dbReference type="Gene3D" id="3.10.290.10">
    <property type="entry name" value="RNA-binding S4 domain"/>
    <property type="match status" value="1"/>
</dbReference>
<dbReference type="InterPro" id="IPR000748">
    <property type="entry name" value="PsdUridine_synth_RsuA/RluB/E/F"/>
</dbReference>
<gene>
    <name evidence="10" type="ORF">HNQ72_002492</name>
</gene>
<dbReference type="Gene3D" id="3.30.70.580">
    <property type="entry name" value="Pseudouridine synthase I, catalytic domain, N-terminal subdomain"/>
    <property type="match status" value="1"/>
</dbReference>
<dbReference type="AlphaFoldDB" id="A0A7W9Y629"/>
<organism evidence="10 11">
    <name type="scientific">Rhizobium wenxiniae</name>
    <dbReference type="NCBI Taxonomy" id="1737357"/>
    <lineage>
        <taxon>Bacteria</taxon>
        <taxon>Pseudomonadati</taxon>
        <taxon>Pseudomonadota</taxon>
        <taxon>Alphaproteobacteria</taxon>
        <taxon>Hyphomicrobiales</taxon>
        <taxon>Rhizobiaceae</taxon>
        <taxon>Rhizobium/Agrobacterium group</taxon>
        <taxon>Rhizobium</taxon>
    </lineage>
</organism>
<comment type="caution">
    <text evidence="10">The sequence shown here is derived from an EMBL/GenBank/DDBJ whole genome shotgun (WGS) entry which is preliminary data.</text>
</comment>
<keyword evidence="11" id="KW-1185">Reference proteome</keyword>
<dbReference type="InterPro" id="IPR050343">
    <property type="entry name" value="RsuA_PseudoU_synthase"/>
</dbReference>
<dbReference type="InterPro" id="IPR020103">
    <property type="entry name" value="PsdUridine_synth_cat_dom_sf"/>
</dbReference>
<dbReference type="SUPFAM" id="SSF55120">
    <property type="entry name" value="Pseudouridine synthase"/>
    <property type="match status" value="1"/>
</dbReference>
<comment type="catalytic activity">
    <reaction evidence="4">
        <text>uridine(35) in tRNA(Tyr) = pseudouridine(35) in tRNA(Tyr)</text>
        <dbReference type="Rhea" id="RHEA:60556"/>
        <dbReference type="Rhea" id="RHEA-COMP:15607"/>
        <dbReference type="Rhea" id="RHEA-COMP:15608"/>
        <dbReference type="ChEBI" id="CHEBI:65314"/>
        <dbReference type="ChEBI" id="CHEBI:65315"/>
    </reaction>
</comment>
<dbReference type="PROSITE" id="PS50889">
    <property type="entry name" value="S4"/>
    <property type="match status" value="1"/>
</dbReference>
<protein>
    <recommendedName>
        <fullName evidence="7">Pseudouridine synthase</fullName>
        <ecNumber evidence="7">5.4.99.-</ecNumber>
    </recommendedName>
</protein>
<reference evidence="10 11" key="1">
    <citation type="submission" date="2020-08" db="EMBL/GenBank/DDBJ databases">
        <title>Genomic Encyclopedia of Type Strains, Phase IV (KMG-IV): sequencing the most valuable type-strain genomes for metagenomic binning, comparative biology and taxonomic classification.</title>
        <authorList>
            <person name="Goeker M."/>
        </authorList>
    </citation>
    <scope>NUCLEOTIDE SEQUENCE [LARGE SCALE GENOMIC DNA]</scope>
    <source>
        <strain evidence="10 11">DSM 100734</strain>
    </source>
</reference>
<dbReference type="Proteomes" id="UP000547879">
    <property type="component" value="Unassembled WGS sequence"/>
</dbReference>
<feature type="compositionally biased region" description="Low complexity" evidence="8">
    <location>
        <begin position="14"/>
        <end position="29"/>
    </location>
</feature>
<dbReference type="RefSeq" id="WP_183992513.1">
    <property type="nucleotide sequence ID" value="NZ_BMHW01000002.1"/>
</dbReference>
<dbReference type="InterPro" id="IPR042092">
    <property type="entry name" value="PsdUridine_s_RsuA/RluB/E/F_cat"/>
</dbReference>
<comment type="catalytic activity">
    <reaction evidence="1">
        <text>a uridine in RNA = a pseudouridine in RNA</text>
        <dbReference type="Rhea" id="RHEA:48348"/>
        <dbReference type="Rhea" id="RHEA-COMP:12068"/>
        <dbReference type="Rhea" id="RHEA-COMP:12069"/>
        <dbReference type="ChEBI" id="CHEBI:65314"/>
        <dbReference type="ChEBI" id="CHEBI:65315"/>
    </reaction>
</comment>
<evidence type="ECO:0000259" key="9">
    <source>
        <dbReference type="SMART" id="SM00363"/>
    </source>
</evidence>
<dbReference type="PANTHER" id="PTHR47683:SF2">
    <property type="entry name" value="RNA-BINDING S4 DOMAIN-CONTAINING PROTEIN"/>
    <property type="match status" value="1"/>
</dbReference>
<evidence type="ECO:0000256" key="6">
    <source>
        <dbReference type="PROSITE-ProRule" id="PRU00182"/>
    </source>
</evidence>
<dbReference type="GO" id="GO:0003723">
    <property type="term" value="F:RNA binding"/>
    <property type="evidence" value="ECO:0007669"/>
    <property type="project" value="UniProtKB-KW"/>
</dbReference>
<proteinExistence type="inferred from homology"/>
<dbReference type="NCBIfam" id="TIGR00093">
    <property type="entry name" value="pseudouridine synthase"/>
    <property type="match status" value="1"/>
</dbReference>
<dbReference type="InterPro" id="IPR036986">
    <property type="entry name" value="S4_RNA-bd_sf"/>
</dbReference>
<evidence type="ECO:0000256" key="3">
    <source>
        <dbReference type="ARBA" id="ARBA00023235"/>
    </source>
</evidence>
<evidence type="ECO:0000256" key="7">
    <source>
        <dbReference type="RuleBase" id="RU003887"/>
    </source>
</evidence>
<dbReference type="GO" id="GO:0160138">
    <property type="term" value="F:23S rRNA pseudouridine(2604) synthase activity"/>
    <property type="evidence" value="ECO:0007669"/>
    <property type="project" value="UniProtKB-EC"/>
</dbReference>
<comment type="similarity">
    <text evidence="2 7">Belongs to the pseudouridine synthase RsuA family.</text>
</comment>
<feature type="region of interest" description="Disordered" evidence="8">
    <location>
        <begin position="1"/>
        <end position="33"/>
    </location>
</feature>
<dbReference type="InterPro" id="IPR020094">
    <property type="entry name" value="TruA/RsuA/RluB/E/F_N"/>
</dbReference>
<dbReference type="SUPFAM" id="SSF55174">
    <property type="entry name" value="Alpha-L RNA-binding motif"/>
    <property type="match status" value="1"/>
</dbReference>
<evidence type="ECO:0000256" key="4">
    <source>
        <dbReference type="ARBA" id="ARBA00036390"/>
    </source>
</evidence>
<name>A0A7W9Y629_9HYPH</name>
<keyword evidence="6" id="KW-0694">RNA-binding</keyword>
<dbReference type="PROSITE" id="PS01149">
    <property type="entry name" value="PSI_RSU"/>
    <property type="match status" value="1"/>
</dbReference>
<dbReference type="Pfam" id="PF01479">
    <property type="entry name" value="S4"/>
    <property type="match status" value="1"/>
</dbReference>
<dbReference type="InterPro" id="IPR018496">
    <property type="entry name" value="PsdUridine_synth_RsuA/RluB_CS"/>
</dbReference>
<evidence type="ECO:0000256" key="1">
    <source>
        <dbReference type="ARBA" id="ARBA00000073"/>
    </source>
</evidence>
<evidence type="ECO:0000256" key="2">
    <source>
        <dbReference type="ARBA" id="ARBA00008348"/>
    </source>
</evidence>
<evidence type="ECO:0000256" key="5">
    <source>
        <dbReference type="ARBA" id="ARBA00036535"/>
    </source>
</evidence>
<dbReference type="CDD" id="cd00165">
    <property type="entry name" value="S4"/>
    <property type="match status" value="1"/>
</dbReference>
<sequence>MNEKPRRPKPTQNRRPTAAPARKPAPSSSGKRVTLPRALSKLGFCSRTQAEELIRAGQVSVDGRTVTDIEAWIDLDTAKLAVDGKPVAAEAPVYLMLNKPRGLVTTRHDPQGRPTVFDCLKDFDHTHLSPVGRLDKASEGLLLFTNDTQFANALLDPETHVPKTYHVQIDTLVDDAMLKSMTRGIEQDGETLKARRAIKLREGEKNSWLEIELDEGKNRHIRRMLEVLNITTLRLIRVAIGTLVLGDLEKGAVRALSDAELGDLRLQASIRPITR</sequence>
<dbReference type="SMART" id="SM00363">
    <property type="entry name" value="S4"/>
    <property type="match status" value="1"/>
</dbReference>
<dbReference type="PANTHER" id="PTHR47683">
    <property type="entry name" value="PSEUDOURIDINE SYNTHASE FAMILY PROTEIN-RELATED"/>
    <property type="match status" value="1"/>
</dbReference>
<dbReference type="InterPro" id="IPR002942">
    <property type="entry name" value="S4_RNA-bd"/>
</dbReference>
<dbReference type="Gene3D" id="3.30.70.1560">
    <property type="entry name" value="Alpha-L RNA-binding motif"/>
    <property type="match status" value="1"/>
</dbReference>
<dbReference type="GO" id="GO:0000455">
    <property type="term" value="P:enzyme-directed rRNA pseudouridine synthesis"/>
    <property type="evidence" value="ECO:0007669"/>
    <property type="project" value="UniProtKB-ARBA"/>
</dbReference>
<evidence type="ECO:0000313" key="11">
    <source>
        <dbReference type="Proteomes" id="UP000547879"/>
    </source>
</evidence>
<evidence type="ECO:0000313" key="10">
    <source>
        <dbReference type="EMBL" id="MBB6162674.1"/>
    </source>
</evidence>
<evidence type="ECO:0000256" key="8">
    <source>
        <dbReference type="SAM" id="MobiDB-lite"/>
    </source>
</evidence>
<dbReference type="EMBL" id="JACHEG010000002">
    <property type="protein sequence ID" value="MBB6162674.1"/>
    <property type="molecule type" value="Genomic_DNA"/>
</dbReference>